<comment type="caution">
    <text evidence="2">The sequence shown here is derived from an EMBL/GenBank/DDBJ whole genome shotgun (WGS) entry which is preliminary data.</text>
</comment>
<evidence type="ECO:0000259" key="1">
    <source>
        <dbReference type="Pfam" id="PF18299"/>
    </source>
</evidence>
<dbReference type="Pfam" id="PF18299">
    <property type="entry name" value="R2K_2"/>
    <property type="match status" value="1"/>
</dbReference>
<organism evidence="2">
    <name type="scientific">Streptomyces sp. SID12501</name>
    <dbReference type="NCBI Taxonomy" id="2706042"/>
    <lineage>
        <taxon>Bacteria</taxon>
        <taxon>Bacillati</taxon>
        <taxon>Actinomycetota</taxon>
        <taxon>Actinomycetes</taxon>
        <taxon>Kitasatosporales</taxon>
        <taxon>Streptomycetaceae</taxon>
        <taxon>Streptomyces</taxon>
    </lineage>
</organism>
<dbReference type="InterPro" id="IPR041261">
    <property type="entry name" value="R2K_2"/>
</dbReference>
<accession>A0A6B3C5V4</accession>
<sequence length="285" mass="30262">MGGDGGPVPVFLTSGQQTSTTVLLAEAAAGRGMEVRSLAAASALTGLSGSGDRAVHWYGGPLAYDHRIAGALGLGLLEPPDDWLAALPEEFTGRHVELTTLAEAWRVRRPVFVKPPSAKSFPAAVYADGSRLPRTGDTGDTGEAVGPDTPVLVSDIVTFAVEYRLFVLDGRVVTGSRYTVFGRLDPAPLDGDGRESEVLRFADQLLTAEGDSLPSAVAVDVGLIQDPDRGGRERWAVVEANMPWFSHSYAARVEGVLDVVLRAAGPRGWVRQGDERFVRGTARVQ</sequence>
<reference evidence="2" key="1">
    <citation type="submission" date="2020-01" db="EMBL/GenBank/DDBJ databases">
        <title>Insect and environment-associated Actinomycetes.</title>
        <authorList>
            <person name="Currrie C."/>
            <person name="Chevrette M."/>
            <person name="Carlson C."/>
            <person name="Stubbendieck R."/>
            <person name="Wendt-Pienkowski E."/>
        </authorList>
    </citation>
    <scope>NUCLEOTIDE SEQUENCE</scope>
    <source>
        <strain evidence="2">SID12501</strain>
    </source>
</reference>
<dbReference type="AlphaFoldDB" id="A0A6B3C5V4"/>
<name>A0A6B3C5V4_9ACTN</name>
<proteinExistence type="predicted"/>
<evidence type="ECO:0000313" key="2">
    <source>
        <dbReference type="EMBL" id="NEC91702.1"/>
    </source>
</evidence>
<dbReference type="EMBL" id="JAAGLU010000046">
    <property type="protein sequence ID" value="NEC91702.1"/>
    <property type="molecule type" value="Genomic_DNA"/>
</dbReference>
<protein>
    <submittedName>
        <fullName evidence="2">ATP-grasp domain-containing protein</fullName>
    </submittedName>
</protein>
<feature type="domain" description="ATP-grasp" evidence="1">
    <location>
        <begin position="91"/>
        <end position="258"/>
    </location>
</feature>
<gene>
    <name evidence="2" type="ORF">G3I71_39265</name>
</gene>
<dbReference type="RefSeq" id="WP_164322671.1">
    <property type="nucleotide sequence ID" value="NZ_JAAGLU010000046.1"/>
</dbReference>